<dbReference type="Proteomes" id="UP001430953">
    <property type="component" value="Unassembled WGS sequence"/>
</dbReference>
<reference evidence="1 2" key="1">
    <citation type="submission" date="2023-03" db="EMBL/GenBank/DDBJ databases">
        <title>High recombination rates correlate with genetic variation in Cardiocondyla obscurior ants.</title>
        <authorList>
            <person name="Errbii M."/>
        </authorList>
    </citation>
    <scope>NUCLEOTIDE SEQUENCE [LARGE SCALE GENOMIC DNA]</scope>
    <source>
        <strain evidence="1">Alpha-2009</strain>
        <tissue evidence="1">Whole body</tissue>
    </source>
</reference>
<sequence length="70" mass="8253">MSMTRKSKTVNIWNLWVICKIVKWMDYCQEENQKIYFLGGRWQIVVALAGLKNLFLEMGDRFPVLKQAGN</sequence>
<proteinExistence type="predicted"/>
<dbReference type="AlphaFoldDB" id="A0AAW2EFC3"/>
<comment type="caution">
    <text evidence="1">The sequence shown here is derived from an EMBL/GenBank/DDBJ whole genome shotgun (WGS) entry which is preliminary data.</text>
</comment>
<accession>A0AAW2EFC3</accession>
<protein>
    <submittedName>
        <fullName evidence="1">Uncharacterized protein</fullName>
    </submittedName>
</protein>
<evidence type="ECO:0000313" key="1">
    <source>
        <dbReference type="EMBL" id="KAL0101912.1"/>
    </source>
</evidence>
<organism evidence="1 2">
    <name type="scientific">Cardiocondyla obscurior</name>
    <dbReference type="NCBI Taxonomy" id="286306"/>
    <lineage>
        <taxon>Eukaryota</taxon>
        <taxon>Metazoa</taxon>
        <taxon>Ecdysozoa</taxon>
        <taxon>Arthropoda</taxon>
        <taxon>Hexapoda</taxon>
        <taxon>Insecta</taxon>
        <taxon>Pterygota</taxon>
        <taxon>Neoptera</taxon>
        <taxon>Endopterygota</taxon>
        <taxon>Hymenoptera</taxon>
        <taxon>Apocrita</taxon>
        <taxon>Aculeata</taxon>
        <taxon>Formicoidea</taxon>
        <taxon>Formicidae</taxon>
        <taxon>Myrmicinae</taxon>
        <taxon>Cardiocondyla</taxon>
    </lineage>
</organism>
<dbReference type="EMBL" id="JADYXP020000023">
    <property type="protein sequence ID" value="KAL0101912.1"/>
    <property type="molecule type" value="Genomic_DNA"/>
</dbReference>
<name>A0AAW2EFC3_9HYME</name>
<keyword evidence="2" id="KW-1185">Reference proteome</keyword>
<evidence type="ECO:0000313" key="2">
    <source>
        <dbReference type="Proteomes" id="UP001430953"/>
    </source>
</evidence>
<gene>
    <name evidence="1" type="ORF">PUN28_018457</name>
</gene>